<dbReference type="InterPro" id="IPR036322">
    <property type="entry name" value="WD40_repeat_dom_sf"/>
</dbReference>
<feature type="repeat" description="WD" evidence="3">
    <location>
        <begin position="45"/>
        <end position="86"/>
    </location>
</feature>
<comment type="caution">
    <text evidence="4">The sequence shown here is derived from an EMBL/GenBank/DDBJ whole genome shotgun (WGS) entry which is preliminary data.</text>
</comment>
<dbReference type="Gene3D" id="2.130.10.10">
    <property type="entry name" value="YVTN repeat-like/Quinoprotein amine dehydrogenase"/>
    <property type="match status" value="1"/>
</dbReference>
<dbReference type="InterPro" id="IPR015943">
    <property type="entry name" value="WD40/YVTN_repeat-like_dom_sf"/>
</dbReference>
<dbReference type="PROSITE" id="PS50294">
    <property type="entry name" value="WD_REPEATS_REGION"/>
    <property type="match status" value="2"/>
</dbReference>
<evidence type="ECO:0000256" key="2">
    <source>
        <dbReference type="ARBA" id="ARBA00022737"/>
    </source>
</evidence>
<dbReference type="PANTHER" id="PTHR19857">
    <property type="entry name" value="MITOCHONDRIAL DIVISION PROTEIN 1-RELATED"/>
    <property type="match status" value="1"/>
</dbReference>
<reference evidence="4 5" key="1">
    <citation type="submission" date="2021-06" db="EMBL/GenBank/DDBJ databases">
        <title>Caerostris extrusa draft genome.</title>
        <authorList>
            <person name="Kono N."/>
            <person name="Arakawa K."/>
        </authorList>
    </citation>
    <scope>NUCLEOTIDE SEQUENCE [LARGE SCALE GENOMIC DNA]</scope>
</reference>
<name>A0AAV4P0H5_CAEEX</name>
<keyword evidence="5" id="KW-1185">Reference proteome</keyword>
<sequence length="372" mass="40361">MPCNTPPPAVNPEHIEDHDEEEEDIIYDDDDIIELDVTDESVLSFEAHDEAVFCCNFNKTGSLVVSGGQDETAFVWNINDGDTVFECKGSHTDSVIAADFNHDSSLVATAGMDGIIEVWNVASKTKVWDNEITEITWISWHPNANFLFAGTTTGECWKWLVPDNSVCEVFASHGEGASTGLLISNGTKCVVGYTDGLIKVWDTSGITAVGSSKDHTKNVTCLASSADGNLFISGSEDGTAKLFKTSNCKVLHVWSFQENKAVESLAYVKSHRLFAIGTGSGKLIIIDPASYTERVSVNLQDSIVKIVASDDSPILYIAAGCSVHCYDARNGNPVKKWDGHAACVLDISLSPDQRRFVTASDDFICKLFPTDI</sequence>
<feature type="repeat" description="WD" evidence="3">
    <location>
        <begin position="88"/>
        <end position="129"/>
    </location>
</feature>
<gene>
    <name evidence="4" type="ORF">CEXT_581371</name>
</gene>
<keyword evidence="2" id="KW-0677">Repeat</keyword>
<dbReference type="AlphaFoldDB" id="A0AAV4P0H5"/>
<evidence type="ECO:0000313" key="4">
    <source>
        <dbReference type="EMBL" id="GIX89276.1"/>
    </source>
</evidence>
<dbReference type="InterPro" id="IPR001680">
    <property type="entry name" value="WD40_rpt"/>
</dbReference>
<evidence type="ECO:0000256" key="3">
    <source>
        <dbReference type="PROSITE-ProRule" id="PRU00221"/>
    </source>
</evidence>
<dbReference type="InterPro" id="IPR051179">
    <property type="entry name" value="WD_repeat_multifunction"/>
</dbReference>
<dbReference type="SUPFAM" id="SSF50978">
    <property type="entry name" value="WD40 repeat-like"/>
    <property type="match status" value="1"/>
</dbReference>
<dbReference type="Pfam" id="PF17005">
    <property type="entry name" value="WD40_like"/>
    <property type="match status" value="1"/>
</dbReference>
<dbReference type="PROSITE" id="PS00678">
    <property type="entry name" value="WD_REPEATS_1"/>
    <property type="match status" value="2"/>
</dbReference>
<keyword evidence="1 3" id="KW-0853">WD repeat</keyword>
<protein>
    <submittedName>
        <fullName evidence="4">WD repeat-containing protein 55 homolog</fullName>
    </submittedName>
</protein>
<dbReference type="EMBL" id="BPLR01003846">
    <property type="protein sequence ID" value="GIX89276.1"/>
    <property type="molecule type" value="Genomic_DNA"/>
</dbReference>
<dbReference type="PROSITE" id="PS50082">
    <property type="entry name" value="WD_REPEATS_2"/>
    <property type="match status" value="3"/>
</dbReference>
<evidence type="ECO:0000313" key="5">
    <source>
        <dbReference type="Proteomes" id="UP001054945"/>
    </source>
</evidence>
<evidence type="ECO:0000256" key="1">
    <source>
        <dbReference type="ARBA" id="ARBA00022574"/>
    </source>
</evidence>
<accession>A0AAV4P0H5</accession>
<organism evidence="4 5">
    <name type="scientific">Caerostris extrusa</name>
    <name type="common">Bark spider</name>
    <name type="synonym">Caerostris bankana</name>
    <dbReference type="NCBI Taxonomy" id="172846"/>
    <lineage>
        <taxon>Eukaryota</taxon>
        <taxon>Metazoa</taxon>
        <taxon>Ecdysozoa</taxon>
        <taxon>Arthropoda</taxon>
        <taxon>Chelicerata</taxon>
        <taxon>Arachnida</taxon>
        <taxon>Araneae</taxon>
        <taxon>Araneomorphae</taxon>
        <taxon>Entelegynae</taxon>
        <taxon>Araneoidea</taxon>
        <taxon>Araneidae</taxon>
        <taxon>Caerostris</taxon>
    </lineage>
</organism>
<feature type="repeat" description="WD" evidence="3">
    <location>
        <begin position="212"/>
        <end position="253"/>
    </location>
</feature>
<dbReference type="InterPro" id="IPR031544">
    <property type="entry name" value="WD40-like"/>
</dbReference>
<dbReference type="InterPro" id="IPR019775">
    <property type="entry name" value="WD40_repeat_CS"/>
</dbReference>
<dbReference type="Proteomes" id="UP001054945">
    <property type="component" value="Unassembled WGS sequence"/>
</dbReference>
<dbReference type="SMART" id="SM00320">
    <property type="entry name" value="WD40"/>
    <property type="match status" value="7"/>
</dbReference>
<proteinExistence type="predicted"/>
<dbReference type="PANTHER" id="PTHR19857:SF8">
    <property type="entry name" value="ANGIO-ASSOCIATED MIGRATORY CELL PROTEIN"/>
    <property type="match status" value="1"/>
</dbReference>